<evidence type="ECO:0000256" key="1">
    <source>
        <dbReference type="ARBA" id="ARBA00023125"/>
    </source>
</evidence>
<evidence type="ECO:0000256" key="2">
    <source>
        <dbReference type="PROSITE-ProRule" id="PRU00335"/>
    </source>
</evidence>
<dbReference type="GO" id="GO:0003677">
    <property type="term" value="F:DNA binding"/>
    <property type="evidence" value="ECO:0007669"/>
    <property type="project" value="UniProtKB-UniRule"/>
</dbReference>
<dbReference type="PANTHER" id="PTHR43479:SF7">
    <property type="entry name" value="TETR-FAMILY TRANSCRIPTIONAL REGULATOR"/>
    <property type="match status" value="1"/>
</dbReference>
<reference evidence="4 5" key="1">
    <citation type="submission" date="2016-11" db="EMBL/GenBank/DDBJ databases">
        <authorList>
            <person name="Jaros S."/>
            <person name="Januszkiewicz K."/>
            <person name="Wedrychowicz H."/>
        </authorList>
    </citation>
    <scope>NUCLEOTIDE SEQUENCE [LARGE SCALE GENOMIC DNA]</scope>
    <source>
        <strain evidence="4 5">DSM 15930</strain>
    </source>
</reference>
<dbReference type="InterPro" id="IPR050624">
    <property type="entry name" value="HTH-type_Tx_Regulator"/>
</dbReference>
<feature type="DNA-binding region" description="H-T-H motif" evidence="2">
    <location>
        <begin position="28"/>
        <end position="47"/>
    </location>
</feature>
<dbReference type="STRING" id="1120996.SAMN02746066_03882"/>
<dbReference type="RefSeq" id="WP_073290440.1">
    <property type="nucleotide sequence ID" value="NZ_FRCP01000021.1"/>
</dbReference>
<evidence type="ECO:0000313" key="4">
    <source>
        <dbReference type="EMBL" id="SHM91275.1"/>
    </source>
</evidence>
<organism evidence="4 5">
    <name type="scientific">Anaerosporobacter mobilis DSM 15930</name>
    <dbReference type="NCBI Taxonomy" id="1120996"/>
    <lineage>
        <taxon>Bacteria</taxon>
        <taxon>Bacillati</taxon>
        <taxon>Bacillota</taxon>
        <taxon>Clostridia</taxon>
        <taxon>Lachnospirales</taxon>
        <taxon>Lachnospiraceae</taxon>
        <taxon>Anaerosporobacter</taxon>
    </lineage>
</organism>
<proteinExistence type="predicted"/>
<dbReference type="OrthoDB" id="9810250at2"/>
<accession>A0A1M7MK14</accession>
<dbReference type="InterPro" id="IPR039532">
    <property type="entry name" value="TetR_C_Firmicutes"/>
</dbReference>
<dbReference type="Pfam" id="PF00440">
    <property type="entry name" value="TetR_N"/>
    <property type="match status" value="1"/>
</dbReference>
<dbReference type="Gene3D" id="1.10.357.10">
    <property type="entry name" value="Tetracycline Repressor, domain 2"/>
    <property type="match status" value="1"/>
</dbReference>
<dbReference type="InterPro" id="IPR012738">
    <property type="entry name" value="Tscrpt_reg_DhaS"/>
</dbReference>
<sequence length="188" mass="22356">MSESMITKQAIASGFKQLMKEKTFDKITILDITKTCGLNRQTFYYHFQDKYELLNWIFYNEVILVLTKDLSLDTWPDNLFHMLTVMKENDTFYRNAINHSFQEEFRNYLLTISEELFCSIIDHIKVNYSMPEEDQKFLSRFLSYGVVDSIVYWVKEGMVRSPLELKKHIVSIVNECKMYATKHPTTLL</sequence>
<dbReference type="PROSITE" id="PS50977">
    <property type="entry name" value="HTH_TETR_2"/>
    <property type="match status" value="1"/>
</dbReference>
<name>A0A1M7MK14_9FIRM</name>
<evidence type="ECO:0000259" key="3">
    <source>
        <dbReference type="PROSITE" id="PS50977"/>
    </source>
</evidence>
<dbReference type="InterPro" id="IPR001647">
    <property type="entry name" value="HTH_TetR"/>
</dbReference>
<dbReference type="SUPFAM" id="SSF46689">
    <property type="entry name" value="Homeodomain-like"/>
    <property type="match status" value="1"/>
</dbReference>
<protein>
    <submittedName>
        <fullName evidence="4">Transcriptional regulator, TetR family</fullName>
    </submittedName>
</protein>
<dbReference type="NCBIfam" id="TIGR02366">
    <property type="entry name" value="DHAK_reg"/>
    <property type="match status" value="1"/>
</dbReference>
<dbReference type="PANTHER" id="PTHR43479">
    <property type="entry name" value="ACREF/ENVCD OPERON REPRESSOR-RELATED"/>
    <property type="match status" value="1"/>
</dbReference>
<dbReference type="InterPro" id="IPR009057">
    <property type="entry name" value="Homeodomain-like_sf"/>
</dbReference>
<keyword evidence="5" id="KW-1185">Reference proteome</keyword>
<keyword evidence="1 2" id="KW-0238">DNA-binding</keyword>
<dbReference type="Proteomes" id="UP000184038">
    <property type="component" value="Unassembled WGS sequence"/>
</dbReference>
<dbReference type="AlphaFoldDB" id="A0A1M7MK14"/>
<dbReference type="EMBL" id="FRCP01000021">
    <property type="protein sequence ID" value="SHM91275.1"/>
    <property type="molecule type" value="Genomic_DNA"/>
</dbReference>
<dbReference type="Pfam" id="PF14278">
    <property type="entry name" value="TetR_C_8"/>
    <property type="match status" value="1"/>
</dbReference>
<gene>
    <name evidence="4" type="ORF">SAMN02746066_03882</name>
</gene>
<feature type="domain" description="HTH tetR-type" evidence="3">
    <location>
        <begin position="5"/>
        <end position="65"/>
    </location>
</feature>
<evidence type="ECO:0000313" key="5">
    <source>
        <dbReference type="Proteomes" id="UP000184038"/>
    </source>
</evidence>